<feature type="domain" description="CCT" evidence="11">
    <location>
        <begin position="1556"/>
        <end position="1598"/>
    </location>
</feature>
<dbReference type="Gene3D" id="3.30.50.10">
    <property type="entry name" value="Erythroid Transcription Factor GATA-1, subunit A"/>
    <property type="match status" value="1"/>
</dbReference>
<dbReference type="Gene3D" id="1.25.40.10">
    <property type="entry name" value="Tetratricopeptide repeat domain"/>
    <property type="match status" value="2"/>
</dbReference>
<dbReference type="Pfam" id="PF06200">
    <property type="entry name" value="tify"/>
    <property type="match status" value="1"/>
</dbReference>
<dbReference type="PROSITE" id="PS51823">
    <property type="entry name" value="CLU"/>
    <property type="match status" value="1"/>
</dbReference>
<keyword evidence="4" id="KW-0963">Cytoplasm</keyword>
<evidence type="ECO:0000256" key="1">
    <source>
        <dbReference type="ARBA" id="ARBA00002206"/>
    </source>
</evidence>
<evidence type="ECO:0000256" key="5">
    <source>
        <dbReference type="ARBA" id="ARBA00023242"/>
    </source>
</evidence>
<evidence type="ECO:0000256" key="2">
    <source>
        <dbReference type="ARBA" id="ARBA00004123"/>
    </source>
</evidence>
<feature type="compositionally biased region" description="Basic and acidic residues" evidence="9">
    <location>
        <begin position="647"/>
        <end position="664"/>
    </location>
</feature>
<feature type="domain" description="Clu" evidence="13">
    <location>
        <begin position="316"/>
        <end position="596"/>
    </location>
</feature>
<comment type="subcellular location">
    <subcellularLocation>
        <location evidence="2 8">Nucleus</location>
    </subcellularLocation>
</comment>
<protein>
    <submittedName>
        <fullName evidence="14">Uncharacterized protein</fullName>
    </submittedName>
</protein>
<gene>
    <name evidence="14" type="ORF">CSSPTR1EN2_LOCUS3897</name>
</gene>
<feature type="region of interest" description="Disordered" evidence="9">
    <location>
        <begin position="1161"/>
        <end position="1242"/>
    </location>
</feature>
<feature type="region of interest" description="Disordered" evidence="9">
    <location>
        <begin position="131"/>
        <end position="153"/>
    </location>
</feature>
<dbReference type="Pfam" id="PF12807">
    <property type="entry name" value="eIF3_p135"/>
    <property type="match status" value="1"/>
</dbReference>
<dbReference type="InterPro" id="IPR033646">
    <property type="entry name" value="CLU-central"/>
</dbReference>
<dbReference type="InterPro" id="IPR011990">
    <property type="entry name" value="TPR-like_helical_dom_sf"/>
</dbReference>
<feature type="compositionally biased region" description="Polar residues" evidence="9">
    <location>
        <begin position="1448"/>
        <end position="1458"/>
    </location>
</feature>
<evidence type="ECO:0000259" key="13">
    <source>
        <dbReference type="PROSITE" id="PS51823"/>
    </source>
</evidence>
<comment type="similarity">
    <text evidence="3">Belongs to the type IV zinc-finger family. Class C subfamily.</text>
</comment>
<keyword evidence="7" id="KW-0802">TPR repeat</keyword>
<dbReference type="InterPro" id="IPR000679">
    <property type="entry name" value="Znf_GATA"/>
</dbReference>
<evidence type="ECO:0000256" key="9">
    <source>
        <dbReference type="SAM" id="MobiDB-lite"/>
    </source>
</evidence>
<keyword evidence="6" id="KW-0862">Zinc</keyword>
<dbReference type="InterPro" id="IPR010399">
    <property type="entry name" value="Tify_dom"/>
</dbReference>
<evidence type="ECO:0000259" key="11">
    <source>
        <dbReference type="PROSITE" id="PS51017"/>
    </source>
</evidence>
<dbReference type="SMART" id="SM00028">
    <property type="entry name" value="TPR"/>
    <property type="match status" value="3"/>
</dbReference>
<feature type="compositionally biased region" description="Polar residues" evidence="9">
    <location>
        <begin position="609"/>
        <end position="620"/>
    </location>
</feature>
<dbReference type="SMART" id="SM00401">
    <property type="entry name" value="ZnF_GATA"/>
    <property type="match status" value="1"/>
</dbReference>
<dbReference type="InterPro" id="IPR025697">
    <property type="entry name" value="CLU_dom"/>
</dbReference>
<dbReference type="Pfam" id="PF15044">
    <property type="entry name" value="CLU_N"/>
    <property type="match status" value="1"/>
</dbReference>
<evidence type="ECO:0000256" key="8">
    <source>
        <dbReference type="PROSITE-ProRule" id="PRU00357"/>
    </source>
</evidence>
<dbReference type="Pfam" id="PF06203">
    <property type="entry name" value="CCT"/>
    <property type="match status" value="1"/>
</dbReference>
<feature type="domain" description="GATA-type" evidence="10">
    <location>
        <begin position="1626"/>
        <end position="1684"/>
    </location>
</feature>
<keyword evidence="5 8" id="KW-0539">Nucleus</keyword>
<keyword evidence="6" id="KW-0479">Metal-binding</keyword>
<dbReference type="CDD" id="cd00202">
    <property type="entry name" value="ZnF_GATA"/>
    <property type="match status" value="1"/>
</dbReference>
<dbReference type="Pfam" id="PF00320">
    <property type="entry name" value="GATA"/>
    <property type="match status" value="1"/>
</dbReference>
<feature type="region of interest" description="Disordered" evidence="9">
    <location>
        <begin position="608"/>
        <end position="665"/>
    </location>
</feature>
<dbReference type="SMART" id="SM00979">
    <property type="entry name" value="TIFY"/>
    <property type="match status" value="1"/>
</dbReference>
<dbReference type="SUPFAM" id="SSF57716">
    <property type="entry name" value="Glucocorticoid receptor-like (DNA-binding domain)"/>
    <property type="match status" value="1"/>
</dbReference>
<feature type="domain" description="Tify" evidence="12">
    <location>
        <begin position="1488"/>
        <end position="1523"/>
    </location>
</feature>
<feature type="compositionally biased region" description="Basic residues" evidence="9">
    <location>
        <begin position="1169"/>
        <end position="1178"/>
    </location>
</feature>
<feature type="region of interest" description="Disordered" evidence="9">
    <location>
        <begin position="1445"/>
        <end position="1492"/>
    </location>
</feature>
<dbReference type="PANTHER" id="PTHR12601">
    <property type="entry name" value="EUKARYOTIC TRANSLATION INITIATION FACTOR 3 SUBUNIT EIF-3"/>
    <property type="match status" value="1"/>
</dbReference>
<dbReference type="PROSITE" id="PS50114">
    <property type="entry name" value="GATA_ZN_FINGER_2"/>
    <property type="match status" value="1"/>
</dbReference>
<dbReference type="CDD" id="cd15466">
    <property type="entry name" value="CLU-central"/>
    <property type="match status" value="1"/>
</dbReference>
<evidence type="ECO:0000256" key="4">
    <source>
        <dbReference type="ARBA" id="ARBA00022490"/>
    </source>
</evidence>
<dbReference type="PROSITE" id="PS50005">
    <property type="entry name" value="TPR"/>
    <property type="match status" value="1"/>
</dbReference>
<evidence type="ECO:0000256" key="3">
    <source>
        <dbReference type="ARBA" id="ARBA00007722"/>
    </source>
</evidence>
<dbReference type="InterPro" id="IPR027523">
    <property type="entry name" value="CLU_prot"/>
</dbReference>
<comment type="function">
    <text evidence="1">Transcriptional activator that specifically binds 5'-GATA-3' or 5'-GAT-3' motifs within gene promoters.</text>
</comment>
<feature type="repeat" description="TPR" evidence="7">
    <location>
        <begin position="940"/>
        <end position="973"/>
    </location>
</feature>
<evidence type="ECO:0000256" key="6">
    <source>
        <dbReference type="PROSITE-ProRule" id="PRU00094"/>
    </source>
</evidence>
<dbReference type="InterPro" id="IPR013088">
    <property type="entry name" value="Znf_NHR/GATA"/>
</dbReference>
<proteinExistence type="inferred from homology"/>
<feature type="compositionally biased region" description="Low complexity" evidence="9">
    <location>
        <begin position="141"/>
        <end position="153"/>
    </location>
</feature>
<evidence type="ECO:0000313" key="15">
    <source>
        <dbReference type="Proteomes" id="UP001497512"/>
    </source>
</evidence>
<dbReference type="InterPro" id="IPR028275">
    <property type="entry name" value="CLU_N"/>
</dbReference>
<sequence>MAPRAGRAKAHKSKGEKKKKEEKIFPAVLDIVVLLPDDNNNQVILKGITTDRILDVRRLLAAHVETCHLTNISFQHEVRGSRLRDSLEVAGLKPCTLTLQQEDYTEPSAIAHVRRLLDIVACTTFFGPSGKQLEQPKQPVSSSSSELTRSPSSQAISSEAAAAMAAAKEATEKGDMTGMCPPSKLGQFYEFLSFSHLTPPIQFKHQLLLSLMDQNLCVCCFHFWLQVKLCNGKLVTITACEKGFYSSSRPSIHSHSLVTLLSRLSKAFADAYDELMKGFSERNKFGNLPYGFRANTWVVPPAAAERPSVFPSLPVEDVTWDGDGGGQAGRRDAQSGLIRRPWAHEFSLLAAMPCATSEERQIRDHKAFLLHNMFVDVAVTQASEVIQHVDIRVSQKEPSAGGSNSAATDLHVEKRGNLKFTVHRDIGDASKKLEVKIDASQALGLSPHQLAVKNLLKGVTADESTTVHDSATLGVVIVRHKGYTVLVEAVSSDVDAGELPSEVVVEDQIEGGANALNVNSLRTLLHRSSTNGQAHSSSAAEELEIAEAQIHAVLEESLARLDEEHDTPEALYIRWELGACWVQHLQTQAGGTENEKDGLKKTEKVLEHGSSTVSEKNLSARTGLPTLKPLKKKELDSSLKTSGSQSGKEDSQNPENQSKEDEHTAPVAQPSLMAHLSESTFMRLKDSGTGLHSKTIKELMDGVQQYYTDNALPKLVADFASLELSPVDGRTLTDFMHTRGLQMRSLGQVAKLAAKLPHVQSLCVHEMVVRAFKHVLQAVVASCKNAADLPLNIAAALNVMLGASLLKEDLEKRPSSSKYLIWRWVETFVNKRFGWKLAGEVICSELRKYAILRGLCHKVGIEIAPRDYDLDTPTPFRTGDIISMIPVYKQVACSSADGRTLLESSKTALDKGKLEDAVTYGTKALAKLVAVCGPYHRMTAGAYSLLAVVLYHTGDFNQATIYQQKALDINERELGLDHPDTMKSYGDLAVFYYRLQHTELALKYVNRALYLLHLICGPSHPNTAATYINIAMMEEGLGNVHIALRYLHEALKCNERLLGADHIQTAASYHAIAIALSLMEAYSLSVQHEQTTLQILQAKLGPDDLRTQDAAAWLEYFDSKAIEQQEAARTGAPKPDPSIASKGHLSVSDLLEYINTEAGEKGKELENKRKPRHLKSKGKGQSQASSTSSSRHSTTDDFAEALTVVVSDEERSASDSSDPLPRRDILPTVLPEPIVPPSPQESISPIVTSVEAKLGRGKQSVVEITEEEEEEGWQEAVSRSRSFGGGNRRLAHKGATVVPYNTEGQAAHSGGHHRQSGAVLRERGSAPGAGGSANQLLRRRTSSAYGPIVGTLSPQSTASSSLAENPMGVNHSTHGRMASGSSSTVFGKTAGTFTSGGSAPSYKEVALAPWGSFSRLAGTHPVSVEAGGEEMSGSHMADVAAVEELDETVSSSADTVESPSDEEIPLPETEIPPSEKPKEGPPQPLSVRSQRSTQLTLSYQSEVYVFDTVPPEKVQAVLLLLGGREIPPGMSGANMSYHHHHKGLSELPARMDMPHRLASLTRFREKRKERCFDKKIRYTVRAEVAQRMQRKKGQFASARALGGEAGAVANWDGTAVPAQGAGPGGMQAEVMCVHCGIGEKLTPMMRRGPSGPRTLCNACGLMWANKGLLRDLSKNIPASLVTQQPQILQQQEIIQQQQEQISTLQQVLDGSPQPVGDLSSSSCPF</sequence>
<dbReference type="SUPFAM" id="SSF48452">
    <property type="entry name" value="TPR-like"/>
    <property type="match status" value="2"/>
</dbReference>
<keyword evidence="6" id="KW-0863">Zinc-finger</keyword>
<evidence type="ECO:0000259" key="10">
    <source>
        <dbReference type="PROSITE" id="PS50114"/>
    </source>
</evidence>
<feature type="compositionally biased region" description="Low complexity" evidence="9">
    <location>
        <begin position="1179"/>
        <end position="1192"/>
    </location>
</feature>
<dbReference type="EMBL" id="OZ019903">
    <property type="protein sequence ID" value="CAK9197283.1"/>
    <property type="molecule type" value="Genomic_DNA"/>
</dbReference>
<organism evidence="14 15">
    <name type="scientific">Sphagnum troendelagicum</name>
    <dbReference type="NCBI Taxonomy" id="128251"/>
    <lineage>
        <taxon>Eukaryota</taxon>
        <taxon>Viridiplantae</taxon>
        <taxon>Streptophyta</taxon>
        <taxon>Embryophyta</taxon>
        <taxon>Bryophyta</taxon>
        <taxon>Sphagnophytina</taxon>
        <taxon>Sphagnopsida</taxon>
        <taxon>Sphagnales</taxon>
        <taxon>Sphagnaceae</taxon>
        <taxon>Sphagnum</taxon>
    </lineage>
</organism>
<evidence type="ECO:0000256" key="7">
    <source>
        <dbReference type="PROSITE-ProRule" id="PRU00339"/>
    </source>
</evidence>
<dbReference type="Proteomes" id="UP001497512">
    <property type="component" value="Chromosome 11"/>
</dbReference>
<evidence type="ECO:0000259" key="12">
    <source>
        <dbReference type="PROSITE" id="PS51320"/>
    </source>
</evidence>
<dbReference type="PROSITE" id="PS51320">
    <property type="entry name" value="TIFY"/>
    <property type="match status" value="1"/>
</dbReference>
<dbReference type="InterPro" id="IPR010402">
    <property type="entry name" value="CCT_domain"/>
</dbReference>
<dbReference type="PROSITE" id="PS51017">
    <property type="entry name" value="CCT"/>
    <property type="match status" value="1"/>
</dbReference>
<dbReference type="PANTHER" id="PTHR12601:SF17">
    <property type="entry name" value="PROTEIN REDUCED CHLOROPLAST COVERAGE 1"/>
    <property type="match status" value="1"/>
</dbReference>
<accession>A0ABP0TJ56</accession>
<evidence type="ECO:0000313" key="14">
    <source>
        <dbReference type="EMBL" id="CAK9197283.1"/>
    </source>
</evidence>
<dbReference type="InterPro" id="IPR019734">
    <property type="entry name" value="TPR_rpt"/>
</dbReference>
<dbReference type="PROSITE" id="PS00344">
    <property type="entry name" value="GATA_ZN_FINGER_1"/>
    <property type="match status" value="1"/>
</dbReference>
<keyword evidence="15" id="KW-1185">Reference proteome</keyword>
<name>A0ABP0TJ56_9BRYO</name>
<dbReference type="Pfam" id="PF13424">
    <property type="entry name" value="TPR_12"/>
    <property type="match status" value="2"/>
</dbReference>
<reference evidence="14" key="1">
    <citation type="submission" date="2024-02" db="EMBL/GenBank/DDBJ databases">
        <authorList>
            <consortium name="ELIXIR-Norway"/>
            <consortium name="Elixir Norway"/>
        </authorList>
    </citation>
    <scope>NUCLEOTIDE SEQUENCE</scope>
</reference>